<sequence>MKKTLIALCVAMVSGSAMAWSTGDFNGTVDIGGTIEKTEYKAKWQWKSGTGFDSFANTTNQLRVNGTKLVIPVTEDKPILLGKTTEAFSSSVGGVAAVPNIVFRGYDGTIVSLQASGSGDGTHYLELPIKEADADVRIGTLRVNVTAAGVVAKEGDSDIQLNSVESTQNSEVFFGGLISNAVVDSATTAAATTAKFGSLSATELQQQVQNVNGTLTTLTEGTSKQTETLVDQNGKVVAAAYAMGMSNGQTLEATFNKAVTSEVNWKAPMNIVVSYQ</sequence>
<gene>
    <name evidence="6" type="primary">faeG1</name>
</gene>
<dbReference type="AlphaFoldDB" id="A0A0S3PN93"/>
<feature type="signal peptide" evidence="5">
    <location>
        <begin position="1"/>
        <end position="19"/>
    </location>
</feature>
<dbReference type="EMBL" id="AP014654">
    <property type="protein sequence ID" value="BAT57217.1"/>
    <property type="molecule type" value="Genomic_DNA"/>
</dbReference>
<evidence type="ECO:0000256" key="4">
    <source>
        <dbReference type="ARBA" id="ARBA00049989"/>
    </source>
</evidence>
<evidence type="ECO:0000256" key="1">
    <source>
        <dbReference type="ARBA" id="ARBA00004561"/>
    </source>
</evidence>
<comment type="similarity">
    <text evidence="4">Belongs to the fimbrial K88 protein family.</text>
</comment>
<evidence type="ECO:0000313" key="6">
    <source>
        <dbReference type="EMBL" id="BAT57217.1"/>
    </source>
</evidence>
<evidence type="ECO:0000256" key="3">
    <source>
        <dbReference type="ARBA" id="ARBA00023263"/>
    </source>
</evidence>
<dbReference type="InterPro" id="IPR003467">
    <property type="entry name" value="Fimbrial_K88_FaeH"/>
</dbReference>
<reference evidence="6" key="1">
    <citation type="journal article" date="2015" name="Virulence">
        <title>Characterization of unstable pEntYN10 from enterotoxigenic Escherichia coli (ETEC) O169:H41.</title>
        <authorList>
            <person name="Ban E."/>
            <person name="Yoshida Y."/>
            <person name="Wakushima M."/>
            <person name="Wajima T."/>
            <person name="Hamabata T."/>
            <person name="Ichikawa N."/>
            <person name="Abe H."/>
            <person name="Horiguchi Y."/>
            <person name="Hara-Kudo Y."/>
            <person name="Kage-Nakadai E."/>
            <person name="Yamamoto T."/>
            <person name="Wada T."/>
            <person name="Nishikawa Y."/>
        </authorList>
    </citation>
    <scope>NUCLEOTIDE SEQUENCE</scope>
    <source>
        <strain evidence="6">O169:H41</strain>
        <plasmid evidence="6">pEntYN10</plasmid>
    </source>
</reference>
<name>A0A0S3PN93_ECOLX</name>
<protein>
    <submittedName>
        <fullName evidence="6">Fimbrial antigen FaeG</fullName>
    </submittedName>
</protein>
<organism evidence="6">
    <name type="scientific">Escherichia coli O169:H41</name>
    <dbReference type="NCBI Taxonomy" id="1446701"/>
    <lineage>
        <taxon>Bacteria</taxon>
        <taxon>Pseudomonadati</taxon>
        <taxon>Pseudomonadota</taxon>
        <taxon>Gammaproteobacteria</taxon>
        <taxon>Enterobacterales</taxon>
        <taxon>Enterobacteriaceae</taxon>
        <taxon>Escherichia</taxon>
    </lineage>
</organism>
<dbReference type="RefSeq" id="WP_001595073.1">
    <property type="nucleotide sequence ID" value="NZ_AP014654.1"/>
</dbReference>
<geneLocation type="plasmid" evidence="6">
    <name>pEntYN10</name>
</geneLocation>
<keyword evidence="3" id="KW-0281">Fimbrium</keyword>
<proteinExistence type="inferred from homology"/>
<keyword evidence="6" id="KW-0614">Plasmid</keyword>
<comment type="subcellular location">
    <subcellularLocation>
        <location evidence="1">Fimbrium</location>
    </subcellularLocation>
</comment>
<evidence type="ECO:0000256" key="2">
    <source>
        <dbReference type="ARBA" id="ARBA00022729"/>
    </source>
</evidence>
<keyword evidence="2 5" id="KW-0732">Signal</keyword>
<evidence type="ECO:0000256" key="5">
    <source>
        <dbReference type="SAM" id="SignalP"/>
    </source>
</evidence>
<dbReference type="Pfam" id="PF02432">
    <property type="entry name" value="Fimbrial_K88"/>
    <property type="match status" value="1"/>
</dbReference>
<accession>A0A0S3PN93</accession>
<dbReference type="GO" id="GO:0009289">
    <property type="term" value="C:pilus"/>
    <property type="evidence" value="ECO:0007669"/>
    <property type="project" value="UniProtKB-SubCell"/>
</dbReference>
<feature type="chain" id="PRO_5006615393" evidence="5">
    <location>
        <begin position="20"/>
        <end position="276"/>
    </location>
</feature>
<dbReference type="GO" id="GO:0007155">
    <property type="term" value="P:cell adhesion"/>
    <property type="evidence" value="ECO:0007669"/>
    <property type="project" value="InterPro"/>
</dbReference>